<protein>
    <submittedName>
        <fullName evidence="1">Uncharacterized protein</fullName>
    </submittedName>
</protein>
<accession>A0A6C0EXF9</accession>
<organism evidence="1">
    <name type="scientific">viral metagenome</name>
    <dbReference type="NCBI Taxonomy" id="1070528"/>
    <lineage>
        <taxon>unclassified sequences</taxon>
        <taxon>metagenomes</taxon>
        <taxon>organismal metagenomes</taxon>
    </lineage>
</organism>
<name>A0A6C0EXF9_9ZZZZ</name>
<dbReference type="EMBL" id="MN738956">
    <property type="protein sequence ID" value="QHT32979.1"/>
    <property type="molecule type" value="Genomic_DNA"/>
</dbReference>
<evidence type="ECO:0000313" key="1">
    <source>
        <dbReference type="EMBL" id="QHT32979.1"/>
    </source>
</evidence>
<reference evidence="1" key="1">
    <citation type="journal article" date="2020" name="Nature">
        <title>Giant virus diversity and host interactions through global metagenomics.</title>
        <authorList>
            <person name="Schulz F."/>
            <person name="Roux S."/>
            <person name="Paez-Espino D."/>
            <person name="Jungbluth S."/>
            <person name="Walsh D.A."/>
            <person name="Denef V.J."/>
            <person name="McMahon K.D."/>
            <person name="Konstantinidis K.T."/>
            <person name="Eloe-Fadrosh E.A."/>
            <person name="Kyrpides N.C."/>
            <person name="Woyke T."/>
        </authorList>
    </citation>
    <scope>NUCLEOTIDE SEQUENCE</scope>
    <source>
        <strain evidence="1">GVMAG-M-3300009161-34</strain>
    </source>
</reference>
<proteinExistence type="predicted"/>
<sequence length="55" mass="6386">MFHIIDIFDKKVKTLLEYKTDIKESRGEKPELYHDGKKSTNIIGCECKKGDEGQK</sequence>
<dbReference type="AlphaFoldDB" id="A0A6C0EXF9"/>